<dbReference type="InterPro" id="IPR045617">
    <property type="entry name" value="DUF6445"/>
</dbReference>
<sequence>MHETDIENLKFNLDYVDRSENSCFVSGWIHSSGAIIESLRVEIPGQLTQESNQLDIRTDVNKFYNLPKKLRSGFKFILETQGEFSSLVFSVKLRGIEEYQLIKAVQNPHRVEEPAPQIPSININNPFPGMIVVEDFYDNPDLVREYAMAQEFNPNLQHHKGARTQTKTIFEGTKSFLEATLHKRITNWDEHLYNGVFQYCVAEDSLVYHTDHQSYAAVVFLTPDAPVECGTSFYKSKHNGLMNTPTQADCERTGKSMNQLSQEMFDGNYYDKTRWETVDVIGNIYNRMIIWDAQKVHAASAYFGNRMENSRLFHMFFFDAG</sequence>
<name>A0A6S6SBH7_9GAMM</name>
<dbReference type="EMBL" id="CACVAT010000105">
    <property type="protein sequence ID" value="CAA6807233.1"/>
    <property type="molecule type" value="Genomic_DNA"/>
</dbReference>
<gene>
    <name evidence="1" type="ORF">HELGO_WM11526</name>
</gene>
<protein>
    <submittedName>
        <fullName evidence="1">Uncharacterized protein</fullName>
    </submittedName>
</protein>
<reference evidence="1" key="1">
    <citation type="submission" date="2020-01" db="EMBL/GenBank/DDBJ databases">
        <authorList>
            <person name="Meier V. D."/>
            <person name="Meier V D."/>
        </authorList>
    </citation>
    <scope>NUCLEOTIDE SEQUENCE</scope>
    <source>
        <strain evidence="1">HLG_WM_MAG_09</strain>
    </source>
</reference>
<proteinExistence type="predicted"/>
<evidence type="ECO:0000313" key="1">
    <source>
        <dbReference type="EMBL" id="CAA6807233.1"/>
    </source>
</evidence>
<dbReference type="AlphaFoldDB" id="A0A6S6SBH7"/>
<dbReference type="Pfam" id="PF20043">
    <property type="entry name" value="DUF6445"/>
    <property type="match status" value="1"/>
</dbReference>
<organism evidence="1">
    <name type="scientific">uncultured Thiotrichaceae bacterium</name>
    <dbReference type="NCBI Taxonomy" id="298394"/>
    <lineage>
        <taxon>Bacteria</taxon>
        <taxon>Pseudomonadati</taxon>
        <taxon>Pseudomonadota</taxon>
        <taxon>Gammaproteobacteria</taxon>
        <taxon>Thiotrichales</taxon>
        <taxon>Thiotrichaceae</taxon>
        <taxon>environmental samples</taxon>
    </lineage>
</organism>
<accession>A0A6S6SBH7</accession>